<reference evidence="1" key="2">
    <citation type="submission" date="2021-12" db="EMBL/GenBank/DDBJ databases">
        <title>Resequencing data analysis of finger millet.</title>
        <authorList>
            <person name="Hatakeyama M."/>
            <person name="Aluri S."/>
            <person name="Balachadran M.T."/>
            <person name="Sivarajan S.R."/>
            <person name="Poveda L."/>
            <person name="Shimizu-Inatsugi R."/>
            <person name="Schlapbach R."/>
            <person name="Sreeman S.M."/>
            <person name="Shimizu K.K."/>
        </authorList>
    </citation>
    <scope>NUCLEOTIDE SEQUENCE</scope>
</reference>
<dbReference type="PANTHER" id="PTHR33116">
    <property type="entry name" value="REVERSE TRANSCRIPTASE ZINC-BINDING DOMAIN-CONTAINING PROTEIN-RELATED-RELATED"/>
    <property type="match status" value="1"/>
</dbReference>
<evidence type="ECO:0000313" key="2">
    <source>
        <dbReference type="Proteomes" id="UP001054889"/>
    </source>
</evidence>
<gene>
    <name evidence="1" type="primary">gb00010</name>
    <name evidence="1" type="ORF">PR202_gb00010</name>
</gene>
<dbReference type="Proteomes" id="UP001054889">
    <property type="component" value="Unassembled WGS sequence"/>
</dbReference>
<evidence type="ECO:0000313" key="1">
    <source>
        <dbReference type="EMBL" id="GJN13318.1"/>
    </source>
</evidence>
<dbReference type="EMBL" id="BQKI01000071">
    <property type="protein sequence ID" value="GJN13318.1"/>
    <property type="molecule type" value="Genomic_DNA"/>
</dbReference>
<dbReference type="AlphaFoldDB" id="A0AAV5DQW0"/>
<accession>A0AAV5DQW0</accession>
<organism evidence="1 2">
    <name type="scientific">Eleusine coracana subsp. coracana</name>
    <dbReference type="NCBI Taxonomy" id="191504"/>
    <lineage>
        <taxon>Eukaryota</taxon>
        <taxon>Viridiplantae</taxon>
        <taxon>Streptophyta</taxon>
        <taxon>Embryophyta</taxon>
        <taxon>Tracheophyta</taxon>
        <taxon>Spermatophyta</taxon>
        <taxon>Magnoliopsida</taxon>
        <taxon>Liliopsida</taxon>
        <taxon>Poales</taxon>
        <taxon>Poaceae</taxon>
        <taxon>PACMAD clade</taxon>
        <taxon>Chloridoideae</taxon>
        <taxon>Cynodonteae</taxon>
        <taxon>Eleusininae</taxon>
        <taxon>Eleusine</taxon>
    </lineage>
</organism>
<protein>
    <submittedName>
        <fullName evidence="1">Uncharacterized protein</fullName>
    </submittedName>
</protein>
<sequence length="257" mass="28953">MALDLPAWAIKAVDKYRQNFLWHGRKEANRGHYLIAWPKVTRPKELGGLGILDLKNLGRALCVRWCWLIRTEPEKAFPMQESDDVQALLSMAVTTEIGNGGNTLFWQDRWILGQRMEDLFPLIHSMIPRRKRNKRTVQEALTAVTWVHDIHGVASIPVIMEFIHLCDILVDITVQPEVPDLADQANGEIRQGPNSIIILGSWTLWRHRNDCVFNNVSPSIATALILAGDERFLWDMAGAKALAALPVHGGTAMVEVV</sequence>
<dbReference type="PANTHER" id="PTHR33116:SF78">
    <property type="entry name" value="OS12G0587133 PROTEIN"/>
    <property type="match status" value="1"/>
</dbReference>
<proteinExistence type="predicted"/>
<reference evidence="1" key="1">
    <citation type="journal article" date="2018" name="DNA Res.">
        <title>Multiple hybrid de novo genome assembly of finger millet, an orphan allotetraploid crop.</title>
        <authorList>
            <person name="Hatakeyama M."/>
            <person name="Aluri S."/>
            <person name="Balachadran M.T."/>
            <person name="Sivarajan S.R."/>
            <person name="Patrignani A."/>
            <person name="Gruter S."/>
            <person name="Poveda L."/>
            <person name="Shimizu-Inatsugi R."/>
            <person name="Baeten J."/>
            <person name="Francoijs K.J."/>
            <person name="Nataraja K.N."/>
            <person name="Reddy Y.A.N."/>
            <person name="Phadnis S."/>
            <person name="Ravikumar R.L."/>
            <person name="Schlapbach R."/>
            <person name="Sreeman S.M."/>
            <person name="Shimizu K.K."/>
        </authorList>
    </citation>
    <scope>NUCLEOTIDE SEQUENCE</scope>
</reference>
<comment type="caution">
    <text evidence="1">The sequence shown here is derived from an EMBL/GenBank/DDBJ whole genome shotgun (WGS) entry which is preliminary data.</text>
</comment>
<keyword evidence="2" id="KW-1185">Reference proteome</keyword>
<name>A0AAV5DQW0_ELECO</name>